<keyword evidence="3" id="KW-1185">Reference proteome</keyword>
<feature type="transmembrane region" description="Helical" evidence="1">
    <location>
        <begin position="118"/>
        <end position="140"/>
    </location>
</feature>
<dbReference type="Gene3D" id="1.10.1760.20">
    <property type="match status" value="1"/>
</dbReference>
<dbReference type="KEGG" id="blr:BRLA_c010790"/>
<dbReference type="Proteomes" id="UP000005850">
    <property type="component" value="Chromosome"/>
</dbReference>
<accession>A0A075R0N4</accession>
<dbReference type="STRING" id="1042163.BRLA_c010790"/>
<keyword evidence="1" id="KW-0812">Transmembrane</keyword>
<dbReference type="RefSeq" id="WP_003335048.1">
    <property type="nucleotide sequence ID" value="NZ_CP007806.1"/>
</dbReference>
<feature type="transmembrane region" description="Helical" evidence="1">
    <location>
        <begin position="78"/>
        <end position="106"/>
    </location>
</feature>
<dbReference type="eggNOG" id="COG4769">
    <property type="taxonomic scope" value="Bacteria"/>
</dbReference>
<keyword evidence="1" id="KW-0472">Membrane</keyword>
<dbReference type="InterPro" id="IPR014535">
    <property type="entry name" value="Hpre_diP_synt_I"/>
</dbReference>
<dbReference type="InterPro" id="IPR010898">
    <property type="entry name" value="Hpre_diP_synth_I"/>
</dbReference>
<dbReference type="PIRSF" id="PIRSF027391">
    <property type="entry name" value="Hpre_diP_synt_I"/>
    <property type="match status" value="1"/>
</dbReference>
<evidence type="ECO:0000313" key="3">
    <source>
        <dbReference type="Proteomes" id="UP000005850"/>
    </source>
</evidence>
<sequence>MALPNNSSQVNTQSQALKKAVIIAIFAAVSVVLGLIESTLPINLQLPGAKLGLANIMVLACLYFLSGKDAFTLIILKTLLTAMILGTFSSFLFSFFGAVFSFIVMFGLMKLTGKSFSLIGISILGGVAHNIGQLTAAVLIFQTSKIFYYLPALLITGILTGVFIGIAVRYLIRSLSKMALFQPYVPVD</sequence>
<evidence type="ECO:0000313" key="2">
    <source>
        <dbReference type="EMBL" id="AIG25419.1"/>
    </source>
</evidence>
<proteinExistence type="predicted"/>
<feature type="transmembrane region" description="Helical" evidence="1">
    <location>
        <begin position="20"/>
        <end position="36"/>
    </location>
</feature>
<dbReference type="AlphaFoldDB" id="A0A075R0N4"/>
<keyword evidence="1" id="KW-1133">Transmembrane helix</keyword>
<gene>
    <name evidence="2" type="ORF">BRLA_c010790</name>
</gene>
<organism evidence="2 3">
    <name type="scientific">Brevibacillus laterosporus LMG 15441</name>
    <dbReference type="NCBI Taxonomy" id="1042163"/>
    <lineage>
        <taxon>Bacteria</taxon>
        <taxon>Bacillati</taxon>
        <taxon>Bacillota</taxon>
        <taxon>Bacilli</taxon>
        <taxon>Bacillales</taxon>
        <taxon>Paenibacillaceae</taxon>
        <taxon>Brevibacillus</taxon>
    </lineage>
</organism>
<dbReference type="EMBL" id="CP007806">
    <property type="protein sequence ID" value="AIG25419.1"/>
    <property type="molecule type" value="Genomic_DNA"/>
</dbReference>
<protein>
    <submittedName>
        <fullName evidence="2">Putative membrane protein</fullName>
    </submittedName>
</protein>
<feature type="transmembrane region" description="Helical" evidence="1">
    <location>
        <begin position="146"/>
        <end position="172"/>
    </location>
</feature>
<feature type="transmembrane region" description="Helical" evidence="1">
    <location>
        <begin position="48"/>
        <end position="66"/>
    </location>
</feature>
<dbReference type="Pfam" id="PF07456">
    <property type="entry name" value="Hpre_diP_synt_I"/>
    <property type="match status" value="1"/>
</dbReference>
<dbReference type="HOGENOM" id="CLU_108933_1_1_9"/>
<evidence type="ECO:0000256" key="1">
    <source>
        <dbReference type="SAM" id="Phobius"/>
    </source>
</evidence>
<reference evidence="2 3" key="1">
    <citation type="journal article" date="2011" name="J. Bacteriol.">
        <title>Genome sequence of Brevibacillus laterosporus LMG 15441, a pathogen of invertebrates.</title>
        <authorList>
            <person name="Djukic M."/>
            <person name="Poehlein A."/>
            <person name="Thurmer A."/>
            <person name="Daniel R."/>
        </authorList>
    </citation>
    <scope>NUCLEOTIDE SEQUENCE [LARGE SCALE GENOMIC DNA]</scope>
    <source>
        <strain evidence="2 3">LMG 15441</strain>
    </source>
</reference>
<name>A0A075R0N4_BRELA</name>